<keyword evidence="4" id="KW-1185">Reference proteome</keyword>
<feature type="compositionally biased region" description="Basic and acidic residues" evidence="1">
    <location>
        <begin position="1"/>
        <end position="16"/>
    </location>
</feature>
<gene>
    <name evidence="3" type="ORF">ACJIZ3_004221</name>
</gene>
<evidence type="ECO:0008006" key="5">
    <source>
        <dbReference type="Google" id="ProtNLM"/>
    </source>
</evidence>
<accession>A0ABD3S1H4</accession>
<keyword evidence="2" id="KW-1133">Transmembrane helix</keyword>
<keyword evidence="2" id="KW-0812">Transmembrane</keyword>
<evidence type="ECO:0000313" key="4">
    <source>
        <dbReference type="Proteomes" id="UP001634393"/>
    </source>
</evidence>
<feature type="region of interest" description="Disordered" evidence="1">
    <location>
        <begin position="1"/>
        <end position="31"/>
    </location>
</feature>
<sequence length="91" mass="9775">MSPDEEVKKAGLEGSKRPPGHNPPGGGVLHQRRSLPYSLVTLGLAGCAMVGGLWYLTIYAKKKPEPTALDVARLSTGMAAPEHTRRRPRST</sequence>
<keyword evidence="2" id="KW-0472">Membrane</keyword>
<comment type="caution">
    <text evidence="3">The sequence shown here is derived from an EMBL/GenBank/DDBJ whole genome shotgun (WGS) entry which is preliminary data.</text>
</comment>
<dbReference type="EMBL" id="JBJXBP010000007">
    <property type="protein sequence ID" value="KAL3818316.1"/>
    <property type="molecule type" value="Genomic_DNA"/>
</dbReference>
<feature type="transmembrane region" description="Helical" evidence="2">
    <location>
        <begin position="35"/>
        <end position="56"/>
    </location>
</feature>
<proteinExistence type="predicted"/>
<dbReference type="Proteomes" id="UP001634393">
    <property type="component" value="Unassembled WGS sequence"/>
</dbReference>
<reference evidence="3 4" key="1">
    <citation type="submission" date="2024-12" db="EMBL/GenBank/DDBJ databases">
        <title>The unique morphological basis and parallel evolutionary history of personate flowers in Penstemon.</title>
        <authorList>
            <person name="Depatie T.H."/>
            <person name="Wessinger C.A."/>
        </authorList>
    </citation>
    <scope>NUCLEOTIDE SEQUENCE [LARGE SCALE GENOMIC DNA]</scope>
    <source>
        <strain evidence="3">WTNN_2</strain>
        <tissue evidence="3">Leaf</tissue>
    </source>
</reference>
<protein>
    <recommendedName>
        <fullName evidence="5">Transmembrane protein</fullName>
    </recommendedName>
</protein>
<evidence type="ECO:0000313" key="3">
    <source>
        <dbReference type="EMBL" id="KAL3818316.1"/>
    </source>
</evidence>
<organism evidence="3 4">
    <name type="scientific">Penstemon smallii</name>
    <dbReference type="NCBI Taxonomy" id="265156"/>
    <lineage>
        <taxon>Eukaryota</taxon>
        <taxon>Viridiplantae</taxon>
        <taxon>Streptophyta</taxon>
        <taxon>Embryophyta</taxon>
        <taxon>Tracheophyta</taxon>
        <taxon>Spermatophyta</taxon>
        <taxon>Magnoliopsida</taxon>
        <taxon>eudicotyledons</taxon>
        <taxon>Gunneridae</taxon>
        <taxon>Pentapetalae</taxon>
        <taxon>asterids</taxon>
        <taxon>lamiids</taxon>
        <taxon>Lamiales</taxon>
        <taxon>Plantaginaceae</taxon>
        <taxon>Cheloneae</taxon>
        <taxon>Penstemon</taxon>
    </lineage>
</organism>
<name>A0ABD3S1H4_9LAMI</name>
<dbReference type="AlphaFoldDB" id="A0ABD3S1H4"/>
<evidence type="ECO:0000256" key="1">
    <source>
        <dbReference type="SAM" id="MobiDB-lite"/>
    </source>
</evidence>
<evidence type="ECO:0000256" key="2">
    <source>
        <dbReference type="SAM" id="Phobius"/>
    </source>
</evidence>